<dbReference type="PANTHER" id="PTHR34322">
    <property type="entry name" value="TRANSPOSASE, Y1_TNP DOMAIN-CONTAINING"/>
    <property type="match status" value="1"/>
</dbReference>
<gene>
    <name evidence="1" type="ORF">S01H4_46556</name>
</gene>
<feature type="non-terminal residue" evidence="1">
    <location>
        <position position="169"/>
    </location>
</feature>
<name>X1B8K7_9ZZZZ</name>
<dbReference type="InterPro" id="IPR036515">
    <property type="entry name" value="Transposase_17_sf"/>
</dbReference>
<evidence type="ECO:0008006" key="2">
    <source>
        <dbReference type="Google" id="ProtNLM"/>
    </source>
</evidence>
<dbReference type="PANTHER" id="PTHR34322:SF2">
    <property type="entry name" value="TRANSPOSASE IS200-LIKE DOMAIN-CONTAINING PROTEIN"/>
    <property type="match status" value="1"/>
</dbReference>
<dbReference type="Gene3D" id="3.30.70.1290">
    <property type="entry name" value="Transposase IS200-like"/>
    <property type="match status" value="1"/>
</dbReference>
<organism evidence="1">
    <name type="scientific">marine sediment metagenome</name>
    <dbReference type="NCBI Taxonomy" id="412755"/>
    <lineage>
        <taxon>unclassified sequences</taxon>
        <taxon>metagenomes</taxon>
        <taxon>ecological metagenomes</taxon>
    </lineage>
</organism>
<reference evidence="1" key="1">
    <citation type="journal article" date="2014" name="Front. Microbiol.">
        <title>High frequency of phylogenetically diverse reductive dehalogenase-homologous genes in deep subseafloor sedimentary metagenomes.</title>
        <authorList>
            <person name="Kawai M."/>
            <person name="Futagami T."/>
            <person name="Toyoda A."/>
            <person name="Takaki Y."/>
            <person name="Nishi S."/>
            <person name="Hori S."/>
            <person name="Arai W."/>
            <person name="Tsubouchi T."/>
            <person name="Morono Y."/>
            <person name="Uchiyama I."/>
            <person name="Ito T."/>
            <person name="Fujiyama A."/>
            <person name="Inagaki F."/>
            <person name="Takami H."/>
        </authorList>
    </citation>
    <scope>NUCLEOTIDE SEQUENCE</scope>
    <source>
        <strain evidence="1">Expedition CK06-06</strain>
    </source>
</reference>
<dbReference type="GO" id="GO:0003677">
    <property type="term" value="F:DNA binding"/>
    <property type="evidence" value="ECO:0007669"/>
    <property type="project" value="InterPro"/>
</dbReference>
<comment type="caution">
    <text evidence="1">The sequence shown here is derived from an EMBL/GenBank/DDBJ whole genome shotgun (WGS) entry which is preliminary data.</text>
</comment>
<dbReference type="GO" id="GO:0004803">
    <property type="term" value="F:transposase activity"/>
    <property type="evidence" value="ECO:0007669"/>
    <property type="project" value="InterPro"/>
</dbReference>
<evidence type="ECO:0000313" key="1">
    <source>
        <dbReference type="EMBL" id="GAG92094.1"/>
    </source>
</evidence>
<dbReference type="AlphaFoldDB" id="X1B8K7"/>
<protein>
    <recommendedName>
        <fullName evidence="2">Transposase IS200-like domain-containing protein</fullName>
    </recommendedName>
</protein>
<proteinExistence type="predicted"/>
<accession>X1B8K7</accession>
<dbReference type="EMBL" id="BART01026030">
    <property type="protein sequence ID" value="GAG92094.1"/>
    <property type="molecule type" value="Genomic_DNA"/>
</dbReference>
<dbReference type="GO" id="GO:0006313">
    <property type="term" value="P:DNA transposition"/>
    <property type="evidence" value="ECO:0007669"/>
    <property type="project" value="InterPro"/>
</dbReference>
<sequence length="169" mass="19416">MCQKESYLNELVRYIHLNPVRAGLSDNPVKWQWSSYNTYFGEKNPILMDTETVLNSFSNDIGEANKKFAEFICDGINSEIDKDLYPHGKLSVLGNTSFLKYINNNIDELRRKTRSNFRIGLDELISEISKKNNLKIIDLKSMGGERAVSRARAVFSYIAHIYCGYKTTD</sequence>